<comment type="similarity">
    <text evidence="2">Belongs to the CPA3 antiporters (TC 2.A.63) subunit E family.</text>
</comment>
<evidence type="ECO:0000256" key="5">
    <source>
        <dbReference type="ARBA" id="ARBA00022989"/>
    </source>
</evidence>
<dbReference type="NCBIfam" id="NF006518">
    <property type="entry name" value="PRK08965.1-2"/>
    <property type="match status" value="1"/>
</dbReference>
<proteinExistence type="inferred from homology"/>
<dbReference type="EMBL" id="JBBKZT010000019">
    <property type="protein sequence ID" value="MEJ8851059.1"/>
    <property type="molecule type" value="Genomic_DNA"/>
</dbReference>
<dbReference type="Proteomes" id="UP001385892">
    <property type="component" value="Unassembled WGS sequence"/>
</dbReference>
<comment type="subcellular location">
    <subcellularLocation>
        <location evidence="1">Cell membrane</location>
        <topology evidence="1">Multi-pass membrane protein</topology>
    </subcellularLocation>
</comment>
<evidence type="ECO:0000256" key="6">
    <source>
        <dbReference type="ARBA" id="ARBA00023136"/>
    </source>
</evidence>
<dbReference type="PANTHER" id="PTHR34584">
    <property type="entry name" value="NA(+)/H(+) ANTIPORTER SUBUNIT E1"/>
    <property type="match status" value="1"/>
</dbReference>
<name>A0ABU8WVY0_9BURK</name>
<keyword evidence="6" id="KW-0472">Membrane</keyword>
<reference evidence="7 8" key="1">
    <citation type="submission" date="2024-03" db="EMBL/GenBank/DDBJ databases">
        <title>Novel species of the genus Variovorax.</title>
        <authorList>
            <person name="Liu Q."/>
            <person name="Xin Y.-H."/>
        </authorList>
    </citation>
    <scope>NUCLEOTIDE SEQUENCE [LARGE SCALE GENOMIC DNA]</scope>
    <source>
        <strain evidence="7 8">KACC 18900</strain>
    </source>
</reference>
<evidence type="ECO:0000313" key="8">
    <source>
        <dbReference type="Proteomes" id="UP001385892"/>
    </source>
</evidence>
<evidence type="ECO:0000256" key="2">
    <source>
        <dbReference type="ARBA" id="ARBA00006228"/>
    </source>
</evidence>
<evidence type="ECO:0000256" key="1">
    <source>
        <dbReference type="ARBA" id="ARBA00004651"/>
    </source>
</evidence>
<evidence type="ECO:0000256" key="4">
    <source>
        <dbReference type="ARBA" id="ARBA00022692"/>
    </source>
</evidence>
<keyword evidence="3" id="KW-1003">Cell membrane</keyword>
<dbReference type="NCBIfam" id="NF006520">
    <property type="entry name" value="PRK08965.1-4"/>
    <property type="match status" value="1"/>
</dbReference>
<dbReference type="RefSeq" id="WP_340346574.1">
    <property type="nucleotide sequence ID" value="NZ_JBBKZT010000019.1"/>
</dbReference>
<organism evidence="7 8">
    <name type="scientific">Variovorax rhizosphaerae</name>
    <dbReference type="NCBI Taxonomy" id="1836200"/>
    <lineage>
        <taxon>Bacteria</taxon>
        <taxon>Pseudomonadati</taxon>
        <taxon>Pseudomonadota</taxon>
        <taxon>Betaproteobacteria</taxon>
        <taxon>Burkholderiales</taxon>
        <taxon>Comamonadaceae</taxon>
        <taxon>Variovorax</taxon>
    </lineage>
</organism>
<dbReference type="InterPro" id="IPR002758">
    <property type="entry name" value="Cation_antiport_E"/>
</dbReference>
<dbReference type="Pfam" id="PF01899">
    <property type="entry name" value="MNHE"/>
    <property type="match status" value="1"/>
</dbReference>
<keyword evidence="5" id="KW-1133">Transmembrane helix</keyword>
<accession>A0ABU8WVY0</accession>
<evidence type="ECO:0000256" key="3">
    <source>
        <dbReference type="ARBA" id="ARBA00022475"/>
    </source>
</evidence>
<keyword evidence="4" id="KW-0812">Transmembrane</keyword>
<sequence length="163" mass="18285">MNRWLSSPPLSVFLFIVWVLLHQSLDAGTLVLAAVLAIAVPMITRSLRPAEGRLRRPSLLFKLGGDVAVDLVVSAFEVARRLLTRRSPAISSRFVRVPLDLRNPNGLAMLAMVLCLTPGTAWAELALDRSSLLIHVFHLEDDDETFIALIKQRYERPLMEIFE</sequence>
<keyword evidence="8" id="KW-1185">Reference proteome</keyword>
<comment type="caution">
    <text evidence="7">The sequence shown here is derived from an EMBL/GenBank/DDBJ whole genome shotgun (WGS) entry which is preliminary data.</text>
</comment>
<evidence type="ECO:0000313" key="7">
    <source>
        <dbReference type="EMBL" id="MEJ8851059.1"/>
    </source>
</evidence>
<gene>
    <name evidence="7" type="ORF">WKW82_30770</name>
</gene>
<dbReference type="PIRSF" id="PIRSF019239">
    <property type="entry name" value="MrpE"/>
    <property type="match status" value="1"/>
</dbReference>
<protein>
    <submittedName>
        <fullName evidence="7">Na+/H+ antiporter subunit E</fullName>
    </submittedName>
</protein>
<dbReference type="PANTHER" id="PTHR34584:SF1">
    <property type="entry name" value="NA(+)_H(+) ANTIPORTER SUBUNIT E1"/>
    <property type="match status" value="1"/>
</dbReference>